<dbReference type="EMBL" id="CAEY01000889">
    <property type="status" value="NOT_ANNOTATED_CDS"/>
    <property type="molecule type" value="Genomic_DNA"/>
</dbReference>
<protein>
    <recommendedName>
        <fullName evidence="5">ABC transporter domain-containing protein</fullName>
    </recommendedName>
</protein>
<dbReference type="HOGENOM" id="CLU_1549621_0_0_1"/>
<proteinExistence type="predicted"/>
<dbReference type="Gene3D" id="3.40.50.300">
    <property type="entry name" value="P-loop containing nucleotide triphosphate hydrolases"/>
    <property type="match status" value="1"/>
</dbReference>
<evidence type="ECO:0000313" key="4">
    <source>
        <dbReference type="Proteomes" id="UP000015104"/>
    </source>
</evidence>
<reference evidence="4" key="1">
    <citation type="submission" date="2011-08" db="EMBL/GenBank/DDBJ databases">
        <authorList>
            <person name="Rombauts S."/>
        </authorList>
    </citation>
    <scope>NUCLEOTIDE SEQUENCE</scope>
    <source>
        <strain evidence="4">London</strain>
    </source>
</reference>
<reference evidence="3" key="2">
    <citation type="submission" date="2015-06" db="UniProtKB">
        <authorList>
            <consortium name="EnsemblMetazoa"/>
        </authorList>
    </citation>
    <scope>IDENTIFICATION</scope>
</reference>
<dbReference type="InterPro" id="IPR027417">
    <property type="entry name" value="P-loop_NTPase"/>
</dbReference>
<dbReference type="InterPro" id="IPR050173">
    <property type="entry name" value="ABC_transporter_C-like"/>
</dbReference>
<dbReference type="PANTHER" id="PTHR24223">
    <property type="entry name" value="ATP-BINDING CASSETTE SUB-FAMILY C"/>
    <property type="match status" value="1"/>
</dbReference>
<dbReference type="SUPFAM" id="SSF52540">
    <property type="entry name" value="P-loop containing nucleoside triphosphate hydrolases"/>
    <property type="match status" value="1"/>
</dbReference>
<dbReference type="GO" id="GO:0005524">
    <property type="term" value="F:ATP binding"/>
    <property type="evidence" value="ECO:0007669"/>
    <property type="project" value="UniProtKB-KW"/>
</dbReference>
<keyword evidence="4" id="KW-1185">Reference proteome</keyword>
<dbReference type="EnsemblMetazoa" id="tetur31g00460.1">
    <property type="protein sequence ID" value="tetur31g00460.1"/>
    <property type="gene ID" value="tetur31g00460"/>
</dbReference>
<organism evidence="3 4">
    <name type="scientific">Tetranychus urticae</name>
    <name type="common">Two-spotted spider mite</name>
    <dbReference type="NCBI Taxonomy" id="32264"/>
    <lineage>
        <taxon>Eukaryota</taxon>
        <taxon>Metazoa</taxon>
        <taxon>Ecdysozoa</taxon>
        <taxon>Arthropoda</taxon>
        <taxon>Chelicerata</taxon>
        <taxon>Arachnida</taxon>
        <taxon>Acari</taxon>
        <taxon>Acariformes</taxon>
        <taxon>Trombidiformes</taxon>
        <taxon>Prostigmata</taxon>
        <taxon>Eleutherengona</taxon>
        <taxon>Raphignathae</taxon>
        <taxon>Tetranychoidea</taxon>
        <taxon>Tetranychidae</taxon>
        <taxon>Tetranychus</taxon>
    </lineage>
</organism>
<accession>T1L148</accession>
<evidence type="ECO:0000256" key="2">
    <source>
        <dbReference type="ARBA" id="ARBA00022840"/>
    </source>
</evidence>
<sequence>MIKYYQNPPISRVIGTNDLPGWKMPSINDNEIKVGSACKDGAYLTHMAKIVHIFQGLYLLQRHHPILKPPLKQLKLKCIFQCIKAEYNTNQHAGGSSPTKGNRFIVFKDYTSRYRPGLEIILSNINLKITATEKVGIIGAGKSSLTLSLFWVIEPCSGMRSIDKTFPFPLSSS</sequence>
<keyword evidence="1" id="KW-0547">Nucleotide-binding</keyword>
<keyword evidence="2" id="KW-0067">ATP-binding</keyword>
<evidence type="ECO:0000256" key="1">
    <source>
        <dbReference type="ARBA" id="ARBA00022741"/>
    </source>
</evidence>
<dbReference type="GO" id="GO:0042626">
    <property type="term" value="F:ATPase-coupled transmembrane transporter activity"/>
    <property type="evidence" value="ECO:0007669"/>
    <property type="project" value="TreeGrafter"/>
</dbReference>
<dbReference type="PANTHER" id="PTHR24223:SF415">
    <property type="entry name" value="FI20190P1"/>
    <property type="match status" value="1"/>
</dbReference>
<evidence type="ECO:0008006" key="5">
    <source>
        <dbReference type="Google" id="ProtNLM"/>
    </source>
</evidence>
<dbReference type="GO" id="GO:0016020">
    <property type="term" value="C:membrane"/>
    <property type="evidence" value="ECO:0007669"/>
    <property type="project" value="TreeGrafter"/>
</dbReference>
<dbReference type="eggNOG" id="KOG0054">
    <property type="taxonomic scope" value="Eukaryota"/>
</dbReference>
<dbReference type="AlphaFoldDB" id="T1L148"/>
<evidence type="ECO:0000313" key="3">
    <source>
        <dbReference type="EnsemblMetazoa" id="tetur31g00460.1"/>
    </source>
</evidence>
<name>T1L148_TETUR</name>
<dbReference type="Proteomes" id="UP000015104">
    <property type="component" value="Unassembled WGS sequence"/>
</dbReference>